<evidence type="ECO:0000256" key="1">
    <source>
        <dbReference type="ARBA" id="ARBA00004167"/>
    </source>
</evidence>
<evidence type="ECO:0000313" key="7">
    <source>
        <dbReference type="EMBL" id="PIU75149.1"/>
    </source>
</evidence>
<comment type="caution">
    <text evidence="7">The sequence shown here is derived from an EMBL/GenBank/DDBJ whole genome shotgun (WGS) entry which is preliminary data.</text>
</comment>
<keyword evidence="3 6" id="KW-0812">Transmembrane</keyword>
<evidence type="ECO:0000313" key="8">
    <source>
        <dbReference type="Proteomes" id="UP000228775"/>
    </source>
</evidence>
<reference evidence="8" key="1">
    <citation type="submission" date="2017-09" db="EMBL/GenBank/DDBJ databases">
        <title>Depth-based differentiation of microbial function through sediment-hosted aquifers and enrichment of novel symbionts in the deep terrestrial subsurface.</title>
        <authorList>
            <person name="Probst A.J."/>
            <person name="Ladd B."/>
            <person name="Jarett J.K."/>
            <person name="Geller-Mcgrath D.E."/>
            <person name="Sieber C.M.K."/>
            <person name="Emerson J.B."/>
            <person name="Anantharaman K."/>
            <person name="Thomas B.C."/>
            <person name="Malmstrom R."/>
            <person name="Stieglmeier M."/>
            <person name="Klingl A."/>
            <person name="Woyke T."/>
            <person name="Ryan C.M."/>
            <person name="Banfield J.F."/>
        </authorList>
    </citation>
    <scope>NUCLEOTIDE SEQUENCE [LARGE SCALE GENOMIC DNA]</scope>
</reference>
<dbReference type="InterPro" id="IPR045584">
    <property type="entry name" value="Pilin-like"/>
</dbReference>
<dbReference type="SUPFAM" id="SSF54523">
    <property type="entry name" value="Pili subunits"/>
    <property type="match status" value="1"/>
</dbReference>
<dbReference type="GO" id="GO:0015628">
    <property type="term" value="P:protein secretion by the type II secretion system"/>
    <property type="evidence" value="ECO:0007669"/>
    <property type="project" value="InterPro"/>
</dbReference>
<evidence type="ECO:0000256" key="4">
    <source>
        <dbReference type="ARBA" id="ARBA00022989"/>
    </source>
</evidence>
<sequence>MKKLYRKGFTLIELLVVIAIIGILAAIVLVSLNTARSKARDTRRAADLNQVQLALEMYYDSNGSYPTGNAACDWAQLTAAIVPTYMPALPLDPQNVSPSIYHYCVGNNRYIVGALLENNNQSGPLGGDLDACTNLGATPPTGCTA</sequence>
<evidence type="ECO:0000256" key="6">
    <source>
        <dbReference type="SAM" id="Phobius"/>
    </source>
</evidence>
<dbReference type="PANTHER" id="PTHR30093:SF44">
    <property type="entry name" value="TYPE II SECRETION SYSTEM CORE PROTEIN G"/>
    <property type="match status" value="1"/>
</dbReference>
<evidence type="ECO:0008006" key="9">
    <source>
        <dbReference type="Google" id="ProtNLM"/>
    </source>
</evidence>
<keyword evidence="2" id="KW-0488">Methylation</keyword>
<name>A0A2M7AX56_9BACT</name>
<protein>
    <recommendedName>
        <fullName evidence="9">Type II secretion system protein GspG C-terminal domain-containing protein</fullName>
    </recommendedName>
</protein>
<evidence type="ECO:0000256" key="3">
    <source>
        <dbReference type="ARBA" id="ARBA00022692"/>
    </source>
</evidence>
<dbReference type="PRINTS" id="PR00813">
    <property type="entry name" value="BCTERIALGSPG"/>
</dbReference>
<proteinExistence type="predicted"/>
<feature type="transmembrane region" description="Helical" evidence="6">
    <location>
        <begin position="12"/>
        <end position="32"/>
    </location>
</feature>
<dbReference type="Pfam" id="PF07963">
    <property type="entry name" value="N_methyl"/>
    <property type="match status" value="1"/>
</dbReference>
<dbReference type="InterPro" id="IPR000983">
    <property type="entry name" value="Bac_GSPG_pilin"/>
</dbReference>
<gene>
    <name evidence="7" type="ORF">COS76_02410</name>
</gene>
<evidence type="ECO:0000256" key="2">
    <source>
        <dbReference type="ARBA" id="ARBA00022481"/>
    </source>
</evidence>
<keyword evidence="5 6" id="KW-0472">Membrane</keyword>
<dbReference type="NCBIfam" id="TIGR02532">
    <property type="entry name" value="IV_pilin_GFxxxE"/>
    <property type="match status" value="1"/>
</dbReference>
<dbReference type="InterPro" id="IPR012902">
    <property type="entry name" value="N_methyl_site"/>
</dbReference>
<accession>A0A2M7AX56</accession>
<dbReference type="PANTHER" id="PTHR30093">
    <property type="entry name" value="GENERAL SECRETION PATHWAY PROTEIN G"/>
    <property type="match status" value="1"/>
</dbReference>
<dbReference type="EMBL" id="PEVY01000050">
    <property type="protein sequence ID" value="PIU75149.1"/>
    <property type="molecule type" value="Genomic_DNA"/>
</dbReference>
<dbReference type="PROSITE" id="PS00409">
    <property type="entry name" value="PROKAR_NTER_METHYL"/>
    <property type="match status" value="1"/>
</dbReference>
<dbReference type="GO" id="GO:0015627">
    <property type="term" value="C:type II protein secretion system complex"/>
    <property type="evidence" value="ECO:0007669"/>
    <property type="project" value="InterPro"/>
</dbReference>
<feature type="non-terminal residue" evidence="7">
    <location>
        <position position="145"/>
    </location>
</feature>
<dbReference type="Proteomes" id="UP000228775">
    <property type="component" value="Unassembled WGS sequence"/>
</dbReference>
<organism evidence="7 8">
    <name type="scientific">Candidatus Portnoybacteria bacterium CG06_land_8_20_14_3_00_39_12</name>
    <dbReference type="NCBI Taxonomy" id="1974809"/>
    <lineage>
        <taxon>Bacteria</taxon>
        <taxon>Candidatus Portnoyibacteriota</taxon>
    </lineage>
</organism>
<keyword evidence="4 6" id="KW-1133">Transmembrane helix</keyword>
<dbReference type="GO" id="GO:0016020">
    <property type="term" value="C:membrane"/>
    <property type="evidence" value="ECO:0007669"/>
    <property type="project" value="UniProtKB-SubCell"/>
</dbReference>
<dbReference type="AlphaFoldDB" id="A0A2M7AX56"/>
<evidence type="ECO:0000256" key="5">
    <source>
        <dbReference type="ARBA" id="ARBA00023136"/>
    </source>
</evidence>
<dbReference type="Gene3D" id="3.30.700.10">
    <property type="entry name" value="Glycoprotein, Type 4 Pilin"/>
    <property type="match status" value="1"/>
</dbReference>
<comment type="subcellular location">
    <subcellularLocation>
        <location evidence="1">Membrane</location>
        <topology evidence="1">Single-pass membrane protein</topology>
    </subcellularLocation>
</comment>